<accession>A0A4D6XLX1</accession>
<name>A0A4D6XLX1_9GAMM</name>
<reference evidence="8 9" key="1">
    <citation type="submission" date="2018-12" db="EMBL/GenBank/DDBJ databases">
        <authorList>
            <person name="Chong R.A."/>
        </authorList>
    </citation>
    <scope>NUCLEOTIDE SEQUENCE [LARGE SCALE GENOMIC DNA]</scope>
    <source>
        <strain evidence="8 9">Ala</strain>
    </source>
</reference>
<evidence type="ECO:0000313" key="9">
    <source>
        <dbReference type="Proteomes" id="UP000298660"/>
    </source>
</evidence>
<dbReference type="GO" id="GO:0005886">
    <property type="term" value="C:plasma membrane"/>
    <property type="evidence" value="ECO:0007669"/>
    <property type="project" value="UniProtKB-SubCell"/>
</dbReference>
<organism evidence="8 9">
    <name type="scientific">Buchnera aphidicola</name>
    <name type="common">Acyrthosiphon lactucae</name>
    <dbReference type="NCBI Taxonomy" id="1241832"/>
    <lineage>
        <taxon>Bacteria</taxon>
        <taxon>Pseudomonadati</taxon>
        <taxon>Pseudomonadota</taxon>
        <taxon>Gammaproteobacteria</taxon>
        <taxon>Enterobacterales</taxon>
        <taxon>Erwiniaceae</taxon>
        <taxon>Buchnera</taxon>
    </lineage>
</organism>
<feature type="transmembrane region" description="Helical" evidence="7">
    <location>
        <begin position="189"/>
        <end position="210"/>
    </location>
</feature>
<dbReference type="NCBIfam" id="TIGR00427">
    <property type="entry name" value="NAAT family transporter"/>
    <property type="match status" value="1"/>
</dbReference>
<evidence type="ECO:0000256" key="4">
    <source>
        <dbReference type="ARBA" id="ARBA00022692"/>
    </source>
</evidence>
<keyword evidence="6 7" id="KW-0472">Membrane</keyword>
<evidence type="ECO:0000256" key="7">
    <source>
        <dbReference type="RuleBase" id="RU362048"/>
    </source>
</evidence>
<gene>
    <name evidence="8" type="ORF">D9V61_01360</name>
</gene>
<protein>
    <recommendedName>
        <fullName evidence="7">UPF0056 membrane protein</fullName>
    </recommendedName>
</protein>
<sequence>MNISIFDLSIYIKFFIGLCALVNPIGMIPIFTTMTNNQSFLERKKTNLIANFSASLILLISLFFGTNILNIFGISINSFRIAGGMLIISIAFSMISGQFIKKVEHQKDRKVENKFTNISVVPLAMPLIAGPGAISSTIVWSTYYSSWMNLFGCSLIIFLFSFVCWLCFEAAPCVVQILGKTGINIITRIMGLLLMSLGIEFISTGIKSIFPGLLN</sequence>
<keyword evidence="3" id="KW-1003">Cell membrane</keyword>
<feature type="transmembrane region" description="Helical" evidence="7">
    <location>
        <begin position="12"/>
        <end position="31"/>
    </location>
</feature>
<dbReference type="PANTHER" id="PTHR33508:SF1">
    <property type="entry name" value="UPF0056 MEMBRANE PROTEIN YHCE"/>
    <property type="match status" value="1"/>
</dbReference>
<evidence type="ECO:0000256" key="3">
    <source>
        <dbReference type="ARBA" id="ARBA00022475"/>
    </source>
</evidence>
<feature type="transmembrane region" description="Helical" evidence="7">
    <location>
        <begin position="52"/>
        <end position="75"/>
    </location>
</feature>
<keyword evidence="4 7" id="KW-0812">Transmembrane</keyword>
<dbReference type="InterPro" id="IPR002771">
    <property type="entry name" value="Multi_antbiot-R_MarC"/>
</dbReference>
<comment type="similarity">
    <text evidence="2 7">Belongs to the UPF0056 (MarC) family.</text>
</comment>
<dbReference type="Pfam" id="PF01914">
    <property type="entry name" value="MarC"/>
    <property type="match status" value="1"/>
</dbReference>
<keyword evidence="5 7" id="KW-1133">Transmembrane helix</keyword>
<evidence type="ECO:0000313" key="8">
    <source>
        <dbReference type="EMBL" id="QCI17663.1"/>
    </source>
</evidence>
<feature type="transmembrane region" description="Helical" evidence="7">
    <location>
        <begin position="81"/>
        <end position="100"/>
    </location>
</feature>
<evidence type="ECO:0000256" key="6">
    <source>
        <dbReference type="ARBA" id="ARBA00023136"/>
    </source>
</evidence>
<proteinExistence type="inferred from homology"/>
<feature type="transmembrane region" description="Helical" evidence="7">
    <location>
        <begin position="120"/>
        <end position="141"/>
    </location>
</feature>
<evidence type="ECO:0000256" key="1">
    <source>
        <dbReference type="ARBA" id="ARBA00004651"/>
    </source>
</evidence>
<dbReference type="RefSeq" id="WP_158339452.1">
    <property type="nucleotide sequence ID" value="NZ_CP034891.1"/>
</dbReference>
<dbReference type="Proteomes" id="UP000298660">
    <property type="component" value="Chromosome"/>
</dbReference>
<reference evidence="8 9" key="2">
    <citation type="submission" date="2019-05" db="EMBL/GenBank/DDBJ databases">
        <title>Genome evolution of the obligate endosymbiont Buchnera aphidicola.</title>
        <authorList>
            <person name="Moran N.A."/>
        </authorList>
    </citation>
    <scope>NUCLEOTIDE SEQUENCE [LARGE SCALE GENOMIC DNA]</scope>
    <source>
        <strain evidence="8 9">Ala</strain>
    </source>
</reference>
<dbReference type="AlphaFoldDB" id="A0A4D6XLX1"/>
<dbReference type="EMBL" id="CP034891">
    <property type="protein sequence ID" value="QCI17663.1"/>
    <property type="molecule type" value="Genomic_DNA"/>
</dbReference>
<dbReference type="NCBIfam" id="NF008320">
    <property type="entry name" value="PRK11111.1"/>
    <property type="match status" value="1"/>
</dbReference>
<evidence type="ECO:0000256" key="5">
    <source>
        <dbReference type="ARBA" id="ARBA00022989"/>
    </source>
</evidence>
<evidence type="ECO:0000256" key="2">
    <source>
        <dbReference type="ARBA" id="ARBA00009784"/>
    </source>
</evidence>
<feature type="transmembrane region" description="Helical" evidence="7">
    <location>
        <begin position="147"/>
        <end position="168"/>
    </location>
</feature>
<dbReference type="OrthoDB" id="21094at2"/>
<comment type="subcellular location">
    <subcellularLocation>
        <location evidence="1 7">Cell membrane</location>
        <topology evidence="1 7">Multi-pass membrane protein</topology>
    </subcellularLocation>
</comment>
<dbReference type="PANTHER" id="PTHR33508">
    <property type="entry name" value="UPF0056 MEMBRANE PROTEIN YHCE"/>
    <property type="match status" value="1"/>
</dbReference>